<keyword evidence="3" id="KW-0238">DNA-binding</keyword>
<dbReference type="InterPro" id="IPR000847">
    <property type="entry name" value="LysR_HTH_N"/>
</dbReference>
<evidence type="ECO:0000313" key="6">
    <source>
        <dbReference type="EMBL" id="SPF78778.1"/>
    </source>
</evidence>
<dbReference type="Pfam" id="PF03466">
    <property type="entry name" value="LysR_substrate"/>
    <property type="match status" value="1"/>
</dbReference>
<proteinExistence type="inferred from homology"/>
<dbReference type="GO" id="GO:0003700">
    <property type="term" value="F:DNA-binding transcription factor activity"/>
    <property type="evidence" value="ECO:0007669"/>
    <property type="project" value="InterPro"/>
</dbReference>
<accession>A0A2R8ARS8</accession>
<dbReference type="InterPro" id="IPR005119">
    <property type="entry name" value="LysR_subst-bd"/>
</dbReference>
<dbReference type="PRINTS" id="PR00039">
    <property type="entry name" value="HTHLYSR"/>
</dbReference>
<dbReference type="Pfam" id="PF00126">
    <property type="entry name" value="HTH_1"/>
    <property type="match status" value="1"/>
</dbReference>
<dbReference type="Proteomes" id="UP000244911">
    <property type="component" value="Unassembled WGS sequence"/>
</dbReference>
<keyword evidence="7" id="KW-1185">Reference proteome</keyword>
<dbReference type="SUPFAM" id="SSF46785">
    <property type="entry name" value="Winged helix' DNA-binding domain"/>
    <property type="match status" value="1"/>
</dbReference>
<evidence type="ECO:0000256" key="4">
    <source>
        <dbReference type="ARBA" id="ARBA00023163"/>
    </source>
</evidence>
<dbReference type="PROSITE" id="PS50931">
    <property type="entry name" value="HTH_LYSR"/>
    <property type="match status" value="1"/>
</dbReference>
<dbReference type="GO" id="GO:0000976">
    <property type="term" value="F:transcription cis-regulatory region binding"/>
    <property type="evidence" value="ECO:0007669"/>
    <property type="project" value="TreeGrafter"/>
</dbReference>
<evidence type="ECO:0000313" key="7">
    <source>
        <dbReference type="Proteomes" id="UP000244911"/>
    </source>
</evidence>
<keyword evidence="2" id="KW-0805">Transcription regulation</keyword>
<dbReference type="FunFam" id="1.10.10.10:FF:000001">
    <property type="entry name" value="LysR family transcriptional regulator"/>
    <property type="match status" value="1"/>
</dbReference>
<dbReference type="RefSeq" id="WP_108857766.1">
    <property type="nucleotide sequence ID" value="NZ_OMOI01000002.1"/>
</dbReference>
<reference evidence="7" key="1">
    <citation type="submission" date="2018-03" db="EMBL/GenBank/DDBJ databases">
        <authorList>
            <person name="Rodrigo-Torres L."/>
            <person name="Arahal R. D."/>
            <person name="Lucena T."/>
        </authorList>
    </citation>
    <scope>NUCLEOTIDE SEQUENCE [LARGE SCALE GENOMIC DNA]</scope>
    <source>
        <strain evidence="7">CECT 8811</strain>
    </source>
</reference>
<evidence type="ECO:0000256" key="2">
    <source>
        <dbReference type="ARBA" id="ARBA00023015"/>
    </source>
</evidence>
<evidence type="ECO:0000256" key="3">
    <source>
        <dbReference type="ARBA" id="ARBA00023125"/>
    </source>
</evidence>
<keyword evidence="4" id="KW-0804">Transcription</keyword>
<dbReference type="AlphaFoldDB" id="A0A2R8ARS8"/>
<dbReference type="SUPFAM" id="SSF53850">
    <property type="entry name" value="Periplasmic binding protein-like II"/>
    <property type="match status" value="1"/>
</dbReference>
<protein>
    <submittedName>
        <fullName evidence="6">HTH-type transcriptional regulator YjiE</fullName>
    </submittedName>
</protein>
<comment type="similarity">
    <text evidence="1">Belongs to the LysR transcriptional regulatory family.</text>
</comment>
<dbReference type="EMBL" id="OMOI01000002">
    <property type="protein sequence ID" value="SPF78778.1"/>
    <property type="molecule type" value="Genomic_DNA"/>
</dbReference>
<name>A0A2R8ARS8_9RHOB</name>
<sequence>MDILWLKDFEALVACRNFSRAAEERNVSQPAFSRRIRALENDIGVRLINRETLPLTLTPAGDVFLSQARIMLRTYEETIERCQTIDAAKENVIRFAASQSLYMTHYKQLIAPLVMEGGMETDLNSTSWAADQFVSALQQRYCDAFLTYWHPSMDYLGPLEVASFEHMTLAHDQFVPVSRCKSGGEAEFTFSETAKDAMPLLSYGAVSALRSVQEFVVEQIVSPRKVFVVNQNALANSVKAMILEGFGMGWLPLSLCQPEIDEGVLTIVDNRLVTDLEIRIYRDPKNSKATLNDLWSQLSDFGHEVLPVALKAAQRGVRPS</sequence>
<gene>
    <name evidence="6" type="primary">yjiE</name>
    <name evidence="6" type="ORF">ALP8811_02710</name>
</gene>
<organism evidence="6 7">
    <name type="scientific">Aliiroseovarius pelagivivens</name>
    <dbReference type="NCBI Taxonomy" id="1639690"/>
    <lineage>
        <taxon>Bacteria</taxon>
        <taxon>Pseudomonadati</taxon>
        <taxon>Pseudomonadota</taxon>
        <taxon>Alphaproteobacteria</taxon>
        <taxon>Rhodobacterales</taxon>
        <taxon>Paracoccaceae</taxon>
        <taxon>Aliiroseovarius</taxon>
    </lineage>
</organism>
<evidence type="ECO:0000256" key="1">
    <source>
        <dbReference type="ARBA" id="ARBA00009437"/>
    </source>
</evidence>
<dbReference type="OrthoDB" id="528082at2"/>
<evidence type="ECO:0000259" key="5">
    <source>
        <dbReference type="PROSITE" id="PS50931"/>
    </source>
</evidence>
<dbReference type="InterPro" id="IPR036388">
    <property type="entry name" value="WH-like_DNA-bd_sf"/>
</dbReference>
<feature type="domain" description="HTH lysR-type" evidence="5">
    <location>
        <begin position="1"/>
        <end position="58"/>
    </location>
</feature>
<dbReference type="PANTHER" id="PTHR30126:SF2">
    <property type="entry name" value="HTH-TYPE TRANSCRIPTIONAL REGULATOR YJIE"/>
    <property type="match status" value="1"/>
</dbReference>
<dbReference type="PANTHER" id="PTHR30126">
    <property type="entry name" value="HTH-TYPE TRANSCRIPTIONAL REGULATOR"/>
    <property type="match status" value="1"/>
</dbReference>
<dbReference type="Gene3D" id="1.10.10.10">
    <property type="entry name" value="Winged helix-like DNA-binding domain superfamily/Winged helix DNA-binding domain"/>
    <property type="match status" value="1"/>
</dbReference>
<dbReference type="InterPro" id="IPR036390">
    <property type="entry name" value="WH_DNA-bd_sf"/>
</dbReference>